<keyword evidence="1" id="KW-0472">Membrane</keyword>
<gene>
    <name evidence="2" type="ORF">FZC76_07105</name>
</gene>
<organism evidence="2 3">
    <name type="scientific">Sutcliffiella horikoshii</name>
    <dbReference type="NCBI Taxonomy" id="79883"/>
    <lineage>
        <taxon>Bacteria</taxon>
        <taxon>Bacillati</taxon>
        <taxon>Bacillota</taxon>
        <taxon>Bacilli</taxon>
        <taxon>Bacillales</taxon>
        <taxon>Bacillaceae</taxon>
        <taxon>Sutcliffiella</taxon>
    </lineage>
</organism>
<evidence type="ECO:0008006" key="4">
    <source>
        <dbReference type="Google" id="ProtNLM"/>
    </source>
</evidence>
<name>A0A5D4SZQ2_9BACI</name>
<dbReference type="RefSeq" id="WP_148987572.1">
    <property type="nucleotide sequence ID" value="NZ_VTEV01000003.1"/>
</dbReference>
<evidence type="ECO:0000313" key="3">
    <source>
        <dbReference type="Proteomes" id="UP000322524"/>
    </source>
</evidence>
<reference evidence="2 3" key="1">
    <citation type="submission" date="2019-08" db="EMBL/GenBank/DDBJ databases">
        <title>Bacillus genomes from the desert of Cuatro Cienegas, Coahuila.</title>
        <authorList>
            <person name="Olmedo-Alvarez G."/>
        </authorList>
    </citation>
    <scope>NUCLEOTIDE SEQUENCE [LARGE SCALE GENOMIC DNA]</scope>
    <source>
        <strain evidence="2 3">CH28_1T</strain>
    </source>
</reference>
<dbReference type="Proteomes" id="UP000322524">
    <property type="component" value="Unassembled WGS sequence"/>
</dbReference>
<evidence type="ECO:0000313" key="2">
    <source>
        <dbReference type="EMBL" id="TYS68705.1"/>
    </source>
</evidence>
<dbReference type="PANTHER" id="PTHR36842">
    <property type="entry name" value="PROTEIN TOLB HOMOLOG"/>
    <property type="match status" value="1"/>
</dbReference>
<accession>A0A5D4SZQ2</accession>
<comment type="caution">
    <text evidence="2">The sequence shown here is derived from an EMBL/GenBank/DDBJ whole genome shotgun (WGS) entry which is preliminary data.</text>
</comment>
<dbReference type="OrthoDB" id="2386786at2"/>
<evidence type="ECO:0000256" key="1">
    <source>
        <dbReference type="SAM" id="Phobius"/>
    </source>
</evidence>
<dbReference type="Gene3D" id="2.120.10.30">
    <property type="entry name" value="TolB, C-terminal domain"/>
    <property type="match status" value="1"/>
</dbReference>
<dbReference type="SUPFAM" id="SSF69304">
    <property type="entry name" value="Tricorn protease N-terminal domain"/>
    <property type="match status" value="1"/>
</dbReference>
<dbReference type="STRING" id="79883.GCA_001636495_02017"/>
<feature type="transmembrane region" description="Helical" evidence="1">
    <location>
        <begin position="6"/>
        <end position="27"/>
    </location>
</feature>
<dbReference type="Gene3D" id="2.120.10.60">
    <property type="entry name" value="Tricorn protease N-terminal domain"/>
    <property type="match status" value="1"/>
</dbReference>
<sequence length="351" mass="40163">MKKQTLKLFTISLIGFVIIISVLLYFFSERFTRSWLPIDNGFGETVTLSPDDQSIVFPFFQSGDGALYQADVDGSNVNQLTYPRQEESHVHPRYSSKGDKILFLSQEKGENTLTRSLYIMNSDGSDLVRLSQDDELITDAIFSQDDQSIYYLAAKKYQEGNEMEEGPTNIDLYTISITGDKKERLTHDESLKKRSLSLTNDGTKLGYVEWGVDEEKGLHSSFIVMDTQTLERKYVNPDFEFDTNIIYSGKLSPTGDIIAFSAASENPREKSQFIYEMYTMNESGKEVQPITSFRTLITEPVFFRDKDRVLFIQDQSWLRGKPNYKLWAVDINGEKIQSITLQMPQFSGTIL</sequence>
<proteinExistence type="predicted"/>
<dbReference type="InterPro" id="IPR011042">
    <property type="entry name" value="6-blade_b-propeller_TolB-like"/>
</dbReference>
<dbReference type="AlphaFoldDB" id="A0A5D4SZQ2"/>
<keyword evidence="1" id="KW-0812">Transmembrane</keyword>
<dbReference type="PANTHER" id="PTHR36842:SF1">
    <property type="entry name" value="PROTEIN TOLB"/>
    <property type="match status" value="1"/>
</dbReference>
<keyword evidence="1" id="KW-1133">Transmembrane helix</keyword>
<dbReference type="EMBL" id="VTEV01000003">
    <property type="protein sequence ID" value="TYS68705.1"/>
    <property type="molecule type" value="Genomic_DNA"/>
</dbReference>
<protein>
    <recommendedName>
        <fullName evidence="4">Dipeptidylpeptidase IV N-terminal domain-containing protein</fullName>
    </recommendedName>
</protein>